<keyword evidence="5" id="KW-0119">Carbohydrate metabolism</keyword>
<comment type="similarity">
    <text evidence="2">Belongs to the glycosyl hydrolase 81 family.</text>
</comment>
<organism evidence="12 13">
    <name type="scientific">Paenibacillus mucilaginosus (strain KNP414)</name>
    <dbReference type="NCBI Taxonomy" id="1036673"/>
    <lineage>
        <taxon>Bacteria</taxon>
        <taxon>Bacillati</taxon>
        <taxon>Bacillota</taxon>
        <taxon>Bacilli</taxon>
        <taxon>Bacillales</taxon>
        <taxon>Paenibacillaceae</taxon>
        <taxon>Paenibacillus</taxon>
    </lineage>
</organism>
<sequence>MKKHRMTLRGAKRSVLSTLALLTALSPLSLSHPQSARAAEPYLLSQNRTVYASSVEGANTPDLAVDGSTSSRWSSQWGADPQWIYTDLGAQAAISRVVIRWEGAFAKSYKIQVSNDESTWTDVYSTATGDGGVDEVTLSGSGRYVRVLGTERALSNYGYSILEFEVYGTGGVNPPPVNLGPNVALNRPVKVSSYEQSDYLPPGSTLPENGVDGSRQTRWSSNPTDNEYYQVDLGSQRTIGRIILDWEAAAGRAFDLQVSADGNQWTTIYREMKGQGGVQNIPVFATGRYVRMQGISRATSFGYSLFEFQVYDYVNGDPKPVYPITPLPAKSVVTEGSGSYLRNDITMPQPKYPLYKSDSLQKPLPSNDWWQSLFINKLGNGIITLPLKSKFQSQGLGIMTPGSGWITSDGKAVETGTNFDLTLMASNINTSSMSNRVVSYGDYSVDTVLSDSQTEDKMKVTFVKGSPYIYAQFSDPNSAEIYAPAVTRLFNDANAAVLAADGATLTADHIGIEVTNTDGAPNPAQVKRYYALNAPAGTVFKRIGPKIKITLPSGQNYLSLAALPSADKLNYFYQHGYAFVTDTKVGYTFNESTSAVETTFNTTTTLRRSGFPNTTLMTLAPHQWKIASTPLTDMTYPSIRGTLKVSEGNSFKTNDKFYGIVPQFTEPNDGGYSRQQLIQQLGILDQSTDTTEELMKADAYWQGKTLHPLAMGVLIADQIGDAAYKSKFLARLKTALTDWYTYTEGEPSYFLYYNDDWGTMYYKNSEFGANVGITDHHFTYGYFVFASAVLATYDKDFETRYGGMVEQLIRDYANPSRTDAQYPFFRSFDPYAGHSWAGGYADQDNGNNQEAAGESLFGWVGQYMWSILKGNKTYRDAAIWGFTTELKAVEQYWFNYDNDNWIPEYKHKSVGQIYGSSQFFGTFFNGNPVYVYGIHWLPTSEYLTSYGFDPAKAASLYQGFVTDNGGPETDWQHIVWPIQALSDPQAVLAKWNPAVLQQNEAFNTYYFVHALASLGHRTKDVWATGWSSATVYKKGTTYTAQVWNPTDAPVTVTFRNASGVTGTATVAPKSLVSVNPMTSSGGTQQPANVALNKTAAASSSEAGYAASQATDGNASTRWASEWNDAEWIYVDLGASYNVSRIKLNWEAAYAKGYKLQISDDPNSWTGKDVFVTAAGDGGVDDVNVTGRGRYVRLLGTARALPFGYSLFDFEVYGTQS</sequence>
<evidence type="ECO:0000256" key="9">
    <source>
        <dbReference type="SAM" id="MobiDB-lite"/>
    </source>
</evidence>
<dbReference type="PANTHER" id="PTHR31983:SF0">
    <property type="entry name" value="GLUCAN ENDO-1,3-BETA-D-GLUCOSIDASE 2"/>
    <property type="match status" value="1"/>
</dbReference>
<gene>
    <name evidence="12" type="primary">eng1</name>
    <name evidence="12" type="ordered locus">KNP414_06274</name>
</gene>
<feature type="domain" description="F5/8 type C" evidence="11">
    <location>
        <begin position="172"/>
        <end position="313"/>
    </location>
</feature>
<evidence type="ECO:0000256" key="4">
    <source>
        <dbReference type="ARBA" id="ARBA00022801"/>
    </source>
</evidence>
<keyword evidence="7" id="KW-0961">Cell wall biogenesis/degradation</keyword>
<evidence type="ECO:0000256" key="6">
    <source>
        <dbReference type="ARBA" id="ARBA00023295"/>
    </source>
</evidence>
<keyword evidence="8" id="KW-0624">Polysaccharide degradation</keyword>
<keyword evidence="4" id="KW-0378">Hydrolase</keyword>
<evidence type="ECO:0000313" key="13">
    <source>
        <dbReference type="Proteomes" id="UP000006620"/>
    </source>
</evidence>
<dbReference type="RefSeq" id="WP_013919940.1">
    <property type="nucleotide sequence ID" value="NC_015690.1"/>
</dbReference>
<dbReference type="PROSITE" id="PS50022">
    <property type="entry name" value="FA58C_3"/>
    <property type="match status" value="3"/>
</dbReference>
<evidence type="ECO:0000256" key="5">
    <source>
        <dbReference type="ARBA" id="ARBA00023277"/>
    </source>
</evidence>
<keyword evidence="10" id="KW-0732">Signal</keyword>
<feature type="domain" description="F5/8 type C" evidence="11">
    <location>
        <begin position="31"/>
        <end position="169"/>
    </location>
</feature>
<feature type="domain" description="F5/8 type C" evidence="11">
    <location>
        <begin position="1072"/>
        <end position="1214"/>
    </location>
</feature>
<feature type="chain" id="PRO_5003376987" description="glucan endo-1,3-beta-D-glucosidase" evidence="10">
    <location>
        <begin position="39"/>
        <end position="1216"/>
    </location>
</feature>
<dbReference type="InterPro" id="IPR008979">
    <property type="entry name" value="Galactose-bd-like_sf"/>
</dbReference>
<comment type="catalytic activity">
    <reaction evidence="1">
        <text>Hydrolysis of (1-&gt;3)-beta-D-glucosidic linkages in (1-&gt;3)-beta-D-glucans.</text>
        <dbReference type="EC" id="3.2.1.39"/>
    </reaction>
</comment>
<dbReference type="PROSITE" id="PS52008">
    <property type="entry name" value="GH81"/>
    <property type="match status" value="1"/>
</dbReference>
<dbReference type="SUPFAM" id="SSF49785">
    <property type="entry name" value="Galactose-binding domain-like"/>
    <property type="match status" value="3"/>
</dbReference>
<dbReference type="GO" id="GO:0000272">
    <property type="term" value="P:polysaccharide catabolic process"/>
    <property type="evidence" value="ECO:0007669"/>
    <property type="project" value="UniProtKB-KW"/>
</dbReference>
<dbReference type="PATRIC" id="fig|1036673.3.peg.5833"/>
<feature type="compositionally biased region" description="Polar residues" evidence="9">
    <location>
        <begin position="214"/>
        <end position="223"/>
    </location>
</feature>
<name>F8FKB5_PAEMK</name>
<feature type="region of interest" description="Disordered" evidence="9">
    <location>
        <begin position="194"/>
        <end position="223"/>
    </location>
</feature>
<dbReference type="Pfam" id="PF22633">
    <property type="entry name" value="F5_F8_type_C_2"/>
    <property type="match status" value="3"/>
</dbReference>
<proteinExistence type="inferred from homology"/>
<dbReference type="InterPro" id="IPR040720">
    <property type="entry name" value="GH81_C"/>
</dbReference>
<evidence type="ECO:0000259" key="11">
    <source>
        <dbReference type="PROSITE" id="PS50022"/>
    </source>
</evidence>
<dbReference type="InterPro" id="IPR005200">
    <property type="entry name" value="Endo-beta-glucanase"/>
</dbReference>
<evidence type="ECO:0000256" key="2">
    <source>
        <dbReference type="ARBA" id="ARBA00010730"/>
    </source>
</evidence>
<dbReference type="EMBL" id="CP002869">
    <property type="protein sequence ID" value="AEI44796.1"/>
    <property type="molecule type" value="Genomic_DNA"/>
</dbReference>
<dbReference type="GO" id="GO:0042973">
    <property type="term" value="F:glucan endo-1,3-beta-D-glucosidase activity"/>
    <property type="evidence" value="ECO:0007669"/>
    <property type="project" value="UniProtKB-EC"/>
</dbReference>
<dbReference type="InterPro" id="IPR000421">
    <property type="entry name" value="FA58C"/>
</dbReference>
<keyword evidence="6" id="KW-0326">Glycosidase</keyword>
<dbReference type="PANTHER" id="PTHR31983">
    <property type="entry name" value="ENDO-1,3(4)-BETA-GLUCANASE 1"/>
    <property type="match status" value="1"/>
</dbReference>
<feature type="signal peptide" evidence="10">
    <location>
        <begin position="1"/>
        <end position="38"/>
    </location>
</feature>
<dbReference type="AlphaFoldDB" id="F8FKB5"/>
<dbReference type="Pfam" id="PF17652">
    <property type="entry name" value="Glyco_hydro81C"/>
    <property type="match status" value="1"/>
</dbReference>
<evidence type="ECO:0000256" key="8">
    <source>
        <dbReference type="ARBA" id="ARBA00023326"/>
    </source>
</evidence>
<dbReference type="HOGENOM" id="CLU_003268_0_0_9"/>
<dbReference type="GO" id="GO:0052861">
    <property type="term" value="F:endo-1,3(4)-beta-glucanase activity"/>
    <property type="evidence" value="ECO:0007669"/>
    <property type="project" value="InterPro"/>
</dbReference>
<dbReference type="KEGG" id="pms:KNP414_06274"/>
<evidence type="ECO:0000256" key="7">
    <source>
        <dbReference type="ARBA" id="ARBA00023316"/>
    </source>
</evidence>
<accession>F8FKB5</accession>
<dbReference type="Gene3D" id="2.70.98.30">
    <property type="entry name" value="Golgi alpha-mannosidase II, domain 4"/>
    <property type="match status" value="1"/>
</dbReference>
<dbReference type="Gene3D" id="2.60.120.260">
    <property type="entry name" value="Galactose-binding domain-like"/>
    <property type="match status" value="3"/>
</dbReference>
<reference evidence="13" key="1">
    <citation type="submission" date="2011-06" db="EMBL/GenBank/DDBJ databases">
        <title>Complete genome sequence of Paenibacillus mucilaginosus KNP414.</title>
        <authorList>
            <person name="Wang J."/>
            <person name="Hu S."/>
            <person name="Hu X."/>
            <person name="Zhang B."/>
            <person name="Dong D."/>
            <person name="Zhang S."/>
            <person name="Zhao K."/>
            <person name="Wu D."/>
        </authorList>
    </citation>
    <scope>NUCLEOTIDE SEQUENCE [LARGE SCALE GENOMIC DNA]</scope>
    <source>
        <strain evidence="13">KNP414</strain>
    </source>
</reference>
<dbReference type="GO" id="GO:0071555">
    <property type="term" value="P:cell wall organization"/>
    <property type="evidence" value="ECO:0007669"/>
    <property type="project" value="UniProtKB-KW"/>
</dbReference>
<dbReference type="Proteomes" id="UP000006620">
    <property type="component" value="Chromosome"/>
</dbReference>
<dbReference type="EC" id="3.2.1.39" evidence="3"/>
<evidence type="ECO:0000256" key="3">
    <source>
        <dbReference type="ARBA" id="ARBA00012780"/>
    </source>
</evidence>
<evidence type="ECO:0000256" key="10">
    <source>
        <dbReference type="SAM" id="SignalP"/>
    </source>
</evidence>
<reference evidence="12 13" key="2">
    <citation type="journal article" date="2013" name="Genome Announc.">
        <title>Genome Sequence of Growth-Improving Paenibacillus mucilaginosus Strain KNP414.</title>
        <authorList>
            <person name="Lu J.J."/>
            <person name="Wang J.F."/>
            <person name="Hu X.F."/>
        </authorList>
    </citation>
    <scope>NUCLEOTIDE SEQUENCE [LARGE SCALE GENOMIC DNA]</scope>
    <source>
        <strain evidence="12 13">KNP414</strain>
    </source>
</reference>
<protein>
    <recommendedName>
        <fullName evidence="3">glucan endo-1,3-beta-D-glucosidase</fullName>
        <ecNumber evidence="3">3.2.1.39</ecNumber>
    </recommendedName>
</protein>
<evidence type="ECO:0000313" key="12">
    <source>
        <dbReference type="EMBL" id="AEI44796.1"/>
    </source>
</evidence>
<evidence type="ECO:0000256" key="1">
    <source>
        <dbReference type="ARBA" id="ARBA00000382"/>
    </source>
</evidence>